<proteinExistence type="predicted"/>
<sequence length="89" mass="9842">MCPDGFCPTSCSPSVSLQIRLHPPSAWSPQRSRRDAGSSQTRLSLHFPHIFFVFLHVFARTCLMLKRGPQNIILGAANSPRAASLRPLV</sequence>
<evidence type="ECO:0000313" key="2">
    <source>
        <dbReference type="Proteomes" id="UP000265180"/>
    </source>
</evidence>
<reference evidence="1" key="3">
    <citation type="submission" date="2025-08" db="UniProtKB">
        <authorList>
            <consortium name="Ensembl"/>
        </authorList>
    </citation>
    <scope>IDENTIFICATION</scope>
    <source>
        <strain evidence="1">HNI</strain>
    </source>
</reference>
<reference evidence="1 2" key="2">
    <citation type="submission" date="2017-04" db="EMBL/GenBank/DDBJ databases">
        <title>CpG methylation of centromeres and impact of large insertions on vertebrate speciation.</title>
        <authorList>
            <person name="Ichikawa K."/>
            <person name="Yoshimura J."/>
            <person name="Morishita S."/>
        </authorList>
    </citation>
    <scope>NUCLEOTIDE SEQUENCE</scope>
    <source>
        <strain evidence="1 2">HNI</strain>
    </source>
</reference>
<organism evidence="1 2">
    <name type="scientific">Oryzias latipes</name>
    <name type="common">Japanese rice fish</name>
    <name type="synonym">Japanese killifish</name>
    <dbReference type="NCBI Taxonomy" id="8090"/>
    <lineage>
        <taxon>Eukaryota</taxon>
        <taxon>Metazoa</taxon>
        <taxon>Chordata</taxon>
        <taxon>Craniata</taxon>
        <taxon>Vertebrata</taxon>
        <taxon>Euteleostomi</taxon>
        <taxon>Actinopterygii</taxon>
        <taxon>Neopterygii</taxon>
        <taxon>Teleostei</taxon>
        <taxon>Neoteleostei</taxon>
        <taxon>Acanthomorphata</taxon>
        <taxon>Ovalentaria</taxon>
        <taxon>Atherinomorphae</taxon>
        <taxon>Beloniformes</taxon>
        <taxon>Adrianichthyidae</taxon>
        <taxon>Oryziinae</taxon>
        <taxon>Oryzias</taxon>
    </lineage>
</organism>
<evidence type="ECO:0000313" key="1">
    <source>
        <dbReference type="Ensembl" id="ENSORLP00020005554.1"/>
    </source>
</evidence>
<protein>
    <submittedName>
        <fullName evidence="1">Uncharacterized protein</fullName>
    </submittedName>
</protein>
<reference evidence="1" key="4">
    <citation type="submission" date="2025-09" db="UniProtKB">
        <authorList>
            <consortium name="Ensembl"/>
        </authorList>
    </citation>
    <scope>IDENTIFICATION</scope>
    <source>
        <strain evidence="1">HNI</strain>
    </source>
</reference>
<reference key="1">
    <citation type="journal article" date="2007" name="Nature">
        <title>The medaka draft genome and insights into vertebrate genome evolution.</title>
        <authorList>
            <person name="Kasahara M."/>
            <person name="Naruse K."/>
            <person name="Sasaki S."/>
            <person name="Nakatani Y."/>
            <person name="Qu W."/>
            <person name="Ahsan B."/>
            <person name="Yamada T."/>
            <person name="Nagayasu Y."/>
            <person name="Doi K."/>
            <person name="Kasai Y."/>
            <person name="Jindo T."/>
            <person name="Kobayashi D."/>
            <person name="Shimada A."/>
            <person name="Toyoda A."/>
            <person name="Kuroki Y."/>
            <person name="Fujiyama A."/>
            <person name="Sasaki T."/>
            <person name="Shimizu A."/>
            <person name="Asakawa S."/>
            <person name="Shimizu N."/>
            <person name="Hashimoto S."/>
            <person name="Yang J."/>
            <person name="Lee Y."/>
            <person name="Matsushima K."/>
            <person name="Sugano S."/>
            <person name="Sakaizumi M."/>
            <person name="Narita T."/>
            <person name="Ohishi K."/>
            <person name="Haga S."/>
            <person name="Ohta F."/>
            <person name="Nomoto H."/>
            <person name="Nogata K."/>
            <person name="Morishita T."/>
            <person name="Endo T."/>
            <person name="Shin-I T."/>
            <person name="Takeda H."/>
            <person name="Morishita S."/>
            <person name="Kohara Y."/>
        </authorList>
    </citation>
    <scope>NUCLEOTIDE SEQUENCE [LARGE SCALE GENOMIC DNA]</scope>
    <source>
        <strain>Hd-rR</strain>
    </source>
</reference>
<dbReference type="Ensembl" id="ENSORLT00020006091.1">
    <property type="protein sequence ID" value="ENSORLP00020005554.1"/>
    <property type="gene ID" value="ENSORLG00020000133.1"/>
</dbReference>
<name>A0A3P9KAV4_ORYLA</name>
<accession>A0A3P9KAV4</accession>
<dbReference type="AlphaFoldDB" id="A0A3P9KAV4"/>
<dbReference type="Proteomes" id="UP000265180">
    <property type="component" value="Chromosome 15"/>
</dbReference>